<reference evidence="1" key="1">
    <citation type="submission" date="2022-08" db="EMBL/GenBank/DDBJ databases">
        <title>Genome Sequence of Fusarium decemcellulare.</title>
        <authorList>
            <person name="Buettner E."/>
        </authorList>
    </citation>
    <scope>NUCLEOTIDE SEQUENCE</scope>
    <source>
        <strain evidence="1">Babe19</strain>
    </source>
</reference>
<organism evidence="1 2">
    <name type="scientific">Fusarium decemcellulare</name>
    <dbReference type="NCBI Taxonomy" id="57161"/>
    <lineage>
        <taxon>Eukaryota</taxon>
        <taxon>Fungi</taxon>
        <taxon>Dikarya</taxon>
        <taxon>Ascomycota</taxon>
        <taxon>Pezizomycotina</taxon>
        <taxon>Sordariomycetes</taxon>
        <taxon>Hypocreomycetidae</taxon>
        <taxon>Hypocreales</taxon>
        <taxon>Nectriaceae</taxon>
        <taxon>Fusarium</taxon>
        <taxon>Fusarium decemcellulare species complex</taxon>
    </lineage>
</organism>
<dbReference type="EMBL" id="JANRMS010000056">
    <property type="protein sequence ID" value="KAJ3548169.1"/>
    <property type="molecule type" value="Genomic_DNA"/>
</dbReference>
<dbReference type="Proteomes" id="UP001148629">
    <property type="component" value="Unassembled WGS sequence"/>
</dbReference>
<proteinExistence type="predicted"/>
<keyword evidence="2" id="KW-1185">Reference proteome</keyword>
<protein>
    <submittedName>
        <fullName evidence="1">Uncharacterized protein</fullName>
    </submittedName>
</protein>
<name>A0ACC1SX70_9HYPO</name>
<evidence type="ECO:0000313" key="2">
    <source>
        <dbReference type="Proteomes" id="UP001148629"/>
    </source>
</evidence>
<accession>A0ACC1SX70</accession>
<comment type="caution">
    <text evidence="1">The sequence shown here is derived from an EMBL/GenBank/DDBJ whole genome shotgun (WGS) entry which is preliminary data.</text>
</comment>
<gene>
    <name evidence="1" type="ORF">NM208_g1146</name>
</gene>
<sequence>MADLIVGAVGLGLAAADDAIAVLSFIHDIVVDTKHYGDQIPAVRTRLTYETARLQSFSDYLKRRAPSGVSQFSTLHPASQSAALGLIQELEITFAAYKAYINKHGIDALRKGYSKSVEGGMEGLQLQARVGEAAEAKLMSSLGQSLRWGIFEKSRVMKLLKKLQDWNDRTMNLLLLDPVVSIGLSFKELLAEQGSSDFVMDTTESPEKLQHLDRKTRTAILESRSPDGSVFKKRVFVEIKPFELRRREKEPSRLVQQRVQRLARLLGHPQAKEAGFQTLQCINLIRMSRPENAYAFVFELPEQSFPDGAELTTLLDSIKSKTLERPTLEERFAMARSLVKTVFHLHSVDWLHKSIRSDNIILGYRQARRDYSHPLIVGFEFSRDEKDRSTTEQDGCLERNIYRHPDRQGPPENRFNALHDIYSLGVVLLEIGLWRPAVGFEADYGDMEAEERMHNLCEHAKDRLPHYLGLDYTEAVLACLNGSLLSGDVQVGMTEVQRLELNVSLFEKVLGRIALFGNGSD</sequence>
<evidence type="ECO:0000313" key="1">
    <source>
        <dbReference type="EMBL" id="KAJ3548169.1"/>
    </source>
</evidence>